<dbReference type="InterPro" id="IPR007922">
    <property type="entry name" value="DciA-like"/>
</dbReference>
<dbReference type="EMBL" id="JAAKZI010000025">
    <property type="protein sequence ID" value="NGN84522.1"/>
    <property type="molecule type" value="Genomic_DNA"/>
</dbReference>
<evidence type="ECO:0000256" key="1">
    <source>
        <dbReference type="SAM" id="MobiDB-lite"/>
    </source>
</evidence>
<gene>
    <name evidence="2" type="ORF">G6N77_13780</name>
</gene>
<dbReference type="Pfam" id="PF05258">
    <property type="entry name" value="DciA"/>
    <property type="match status" value="1"/>
</dbReference>
<reference evidence="2 3" key="1">
    <citation type="submission" date="2020-02" db="EMBL/GenBank/DDBJ databases">
        <title>Genome sequence of the type strain DSM 27180 of Arthrobacter silviterrae.</title>
        <authorList>
            <person name="Gao J."/>
            <person name="Sun J."/>
        </authorList>
    </citation>
    <scope>NUCLEOTIDE SEQUENCE [LARGE SCALE GENOMIC DNA]</scope>
    <source>
        <strain evidence="2 3">DSM 27180</strain>
    </source>
</reference>
<evidence type="ECO:0000313" key="2">
    <source>
        <dbReference type="EMBL" id="NGN84522.1"/>
    </source>
</evidence>
<organism evidence="2 3">
    <name type="scientific">Arthrobacter silviterrae</name>
    <dbReference type="NCBI Taxonomy" id="2026658"/>
    <lineage>
        <taxon>Bacteria</taxon>
        <taxon>Bacillati</taxon>
        <taxon>Actinomycetota</taxon>
        <taxon>Actinomycetes</taxon>
        <taxon>Micrococcales</taxon>
        <taxon>Micrococcaceae</taxon>
        <taxon>Arthrobacter</taxon>
    </lineage>
</organism>
<accession>A0ABX0DC72</accession>
<proteinExistence type="predicted"/>
<feature type="region of interest" description="Disordered" evidence="1">
    <location>
        <begin position="1"/>
        <end position="27"/>
    </location>
</feature>
<protein>
    <submittedName>
        <fullName evidence="2">DUF721 domain-containing protein</fullName>
    </submittedName>
</protein>
<sequence>MCRSFRAGCRHVGSEKAPTPGARHDATGRKSRAAAAATDHVTEVDAAQAALNRMRTIAKSRGELRIPRSRLGEKAVPRGKRQPFLDLVDGGRDPQGLGKVVSRLVSDRGWTSPLAVGSVMAQWDTLVGADIAAHCQPESFEATTLHVRCDSTSWATQLRLLSSSLLAKFDAELGAGVVGKIMVLGPAAPSWRKGFRSVKGRGPRDTYG</sequence>
<name>A0ABX0DC72_9MICC</name>
<dbReference type="PANTHER" id="PTHR36456">
    <property type="entry name" value="UPF0232 PROTEIN SCO3875"/>
    <property type="match status" value="1"/>
</dbReference>
<keyword evidence="3" id="KW-1185">Reference proteome</keyword>
<dbReference type="Proteomes" id="UP000479226">
    <property type="component" value="Unassembled WGS sequence"/>
</dbReference>
<dbReference type="PANTHER" id="PTHR36456:SF1">
    <property type="entry name" value="UPF0232 PROTEIN SCO3875"/>
    <property type="match status" value="1"/>
</dbReference>
<comment type="caution">
    <text evidence="2">The sequence shown here is derived from an EMBL/GenBank/DDBJ whole genome shotgun (WGS) entry which is preliminary data.</text>
</comment>
<evidence type="ECO:0000313" key="3">
    <source>
        <dbReference type="Proteomes" id="UP000479226"/>
    </source>
</evidence>